<evidence type="ECO:0000256" key="11">
    <source>
        <dbReference type="ARBA" id="ARBA00023180"/>
    </source>
</evidence>
<dbReference type="GO" id="GO:0000139">
    <property type="term" value="C:Golgi membrane"/>
    <property type="evidence" value="ECO:0007669"/>
    <property type="project" value="UniProtKB-SubCell"/>
</dbReference>
<reference evidence="15 16" key="1">
    <citation type="journal article" date="2018" name="Sci. Rep.">
        <title>Genomic signatures of local adaptation to the degree of environmental predictability in rotifers.</title>
        <authorList>
            <person name="Franch-Gras L."/>
            <person name="Hahn C."/>
            <person name="Garcia-Roger E.M."/>
            <person name="Carmona M.J."/>
            <person name="Serra M."/>
            <person name="Gomez A."/>
        </authorList>
    </citation>
    <scope>NUCLEOTIDE SEQUENCE [LARGE SCALE GENOMIC DNA]</scope>
    <source>
        <strain evidence="15">HYR1</strain>
    </source>
</reference>
<dbReference type="GO" id="GO:0008417">
    <property type="term" value="F:fucosyltransferase activity"/>
    <property type="evidence" value="ECO:0007669"/>
    <property type="project" value="InterPro"/>
</dbReference>
<keyword evidence="5 12" id="KW-0808">Transferase</keyword>
<dbReference type="GO" id="GO:0032580">
    <property type="term" value="C:Golgi cisterna membrane"/>
    <property type="evidence" value="ECO:0007669"/>
    <property type="project" value="UniProtKB-SubCell"/>
</dbReference>
<dbReference type="Pfam" id="PF17039">
    <property type="entry name" value="Glyco_tran_10_N"/>
    <property type="match status" value="1"/>
</dbReference>
<dbReference type="EC" id="2.4.1.-" evidence="12"/>
<dbReference type="Proteomes" id="UP000276133">
    <property type="component" value="Unassembled WGS sequence"/>
</dbReference>
<proteinExistence type="inferred from homology"/>
<evidence type="ECO:0000256" key="10">
    <source>
        <dbReference type="ARBA" id="ARBA00023136"/>
    </source>
</evidence>
<evidence type="ECO:0000256" key="2">
    <source>
        <dbReference type="ARBA" id="ARBA00004922"/>
    </source>
</evidence>
<keyword evidence="7" id="KW-0735">Signal-anchor</keyword>
<gene>
    <name evidence="15" type="ORF">BpHYR1_017788</name>
</gene>
<dbReference type="UniPathway" id="UPA00378"/>
<dbReference type="InterPro" id="IPR055270">
    <property type="entry name" value="Glyco_tran_10_C"/>
</dbReference>
<dbReference type="SUPFAM" id="SSF53756">
    <property type="entry name" value="UDP-Glycosyltransferase/glycogen phosphorylase"/>
    <property type="match status" value="1"/>
</dbReference>
<dbReference type="InterPro" id="IPR001503">
    <property type="entry name" value="Glyco_trans_10"/>
</dbReference>
<dbReference type="AlphaFoldDB" id="A0A3M7QTY5"/>
<accession>A0A3M7QTY5</accession>
<keyword evidence="11" id="KW-0325">Glycoprotein</keyword>
<comment type="pathway">
    <text evidence="2">Protein modification; protein glycosylation.</text>
</comment>
<feature type="domain" description="Fucosyltransferase N-terminal" evidence="14">
    <location>
        <begin position="40"/>
        <end position="144"/>
    </location>
</feature>
<evidence type="ECO:0000256" key="3">
    <source>
        <dbReference type="ARBA" id="ARBA00008919"/>
    </source>
</evidence>
<evidence type="ECO:0000256" key="8">
    <source>
        <dbReference type="ARBA" id="ARBA00022989"/>
    </source>
</evidence>
<evidence type="ECO:0000313" key="16">
    <source>
        <dbReference type="Proteomes" id="UP000276133"/>
    </source>
</evidence>
<dbReference type="InterPro" id="IPR031481">
    <property type="entry name" value="Glyco_tran_10_N"/>
</dbReference>
<comment type="subcellular location">
    <subcellularLocation>
        <location evidence="1">Golgi apparatus membrane</location>
        <topology evidence="1">Single-pass type II membrane protein</topology>
    </subcellularLocation>
    <subcellularLocation>
        <location evidence="12">Golgi apparatus</location>
        <location evidence="12">Golgi stack membrane</location>
        <topology evidence="12">Single-pass type II membrane protein</topology>
    </subcellularLocation>
</comment>
<dbReference type="EMBL" id="REGN01005094">
    <property type="protein sequence ID" value="RNA14897.1"/>
    <property type="molecule type" value="Genomic_DNA"/>
</dbReference>
<keyword evidence="6 12" id="KW-0812">Transmembrane</keyword>
<dbReference type="Pfam" id="PF00852">
    <property type="entry name" value="Glyco_transf_10"/>
    <property type="match status" value="1"/>
</dbReference>
<comment type="caution">
    <text evidence="15">The sequence shown here is derived from an EMBL/GenBank/DDBJ whole genome shotgun (WGS) entry which is preliminary data.</text>
</comment>
<keyword evidence="16" id="KW-1185">Reference proteome</keyword>
<evidence type="ECO:0000256" key="7">
    <source>
        <dbReference type="ARBA" id="ARBA00022968"/>
    </source>
</evidence>
<evidence type="ECO:0000259" key="14">
    <source>
        <dbReference type="Pfam" id="PF17039"/>
    </source>
</evidence>
<comment type="similarity">
    <text evidence="3 12">Belongs to the glycosyltransferase 10 family.</text>
</comment>
<dbReference type="Gene3D" id="3.40.50.11660">
    <property type="entry name" value="Glycosyl transferase family 10, C-terminal domain"/>
    <property type="match status" value="2"/>
</dbReference>
<sequence length="305" mass="35973">MTDKFGNYFKINGVEYGESLPFNINESIDFEHLNSFSRVPKIFLWTPFWHWKDFLFGLGYKKPFINNECPVFNCEITNDRTKFNESDLVVFHARTNFQFPHFRPRDQRWIFAEFEPPTRSPNYKKFNNIFNFTFTYRVESEFSRPSSSGYRMFEWARNFSFDENKDFSKGKTGFAAAVISHCNANNQIGKKYKFYLSFENSICNGYITEKFFEILRYDIIPIVLGGGHFFPIDLLMQLLLGLNEYLFIQVPKSGFINVLDYKNPKELDILPNSNICDMCLMLNLENEVPIRRNIVNQQASVPNTT</sequence>
<evidence type="ECO:0000256" key="9">
    <source>
        <dbReference type="ARBA" id="ARBA00023034"/>
    </source>
</evidence>
<evidence type="ECO:0000313" key="15">
    <source>
        <dbReference type="EMBL" id="RNA14897.1"/>
    </source>
</evidence>
<evidence type="ECO:0000256" key="1">
    <source>
        <dbReference type="ARBA" id="ARBA00004323"/>
    </source>
</evidence>
<evidence type="ECO:0000256" key="6">
    <source>
        <dbReference type="ARBA" id="ARBA00022692"/>
    </source>
</evidence>
<evidence type="ECO:0000256" key="5">
    <source>
        <dbReference type="ARBA" id="ARBA00022679"/>
    </source>
</evidence>
<evidence type="ECO:0000259" key="13">
    <source>
        <dbReference type="Pfam" id="PF00852"/>
    </source>
</evidence>
<keyword evidence="4 12" id="KW-0328">Glycosyltransferase</keyword>
<name>A0A3M7QTY5_BRAPC</name>
<feature type="domain" description="Fucosyltransferase C-terminal" evidence="13">
    <location>
        <begin position="185"/>
        <end position="225"/>
    </location>
</feature>
<dbReference type="PANTHER" id="PTHR48438">
    <property type="entry name" value="ALPHA-(1,3)-FUCOSYLTRANSFERASE C-RELATED"/>
    <property type="match status" value="1"/>
</dbReference>
<dbReference type="InterPro" id="IPR038577">
    <property type="entry name" value="GT10-like_C_sf"/>
</dbReference>
<dbReference type="PANTHER" id="PTHR48438:SF1">
    <property type="entry name" value="ALPHA-(1,3)-FUCOSYLTRANSFERASE C-RELATED"/>
    <property type="match status" value="1"/>
</dbReference>
<keyword evidence="9 12" id="KW-0333">Golgi apparatus</keyword>
<keyword evidence="8" id="KW-1133">Transmembrane helix</keyword>
<keyword evidence="10" id="KW-0472">Membrane</keyword>
<organism evidence="15 16">
    <name type="scientific">Brachionus plicatilis</name>
    <name type="common">Marine rotifer</name>
    <name type="synonym">Brachionus muelleri</name>
    <dbReference type="NCBI Taxonomy" id="10195"/>
    <lineage>
        <taxon>Eukaryota</taxon>
        <taxon>Metazoa</taxon>
        <taxon>Spiralia</taxon>
        <taxon>Gnathifera</taxon>
        <taxon>Rotifera</taxon>
        <taxon>Eurotatoria</taxon>
        <taxon>Monogononta</taxon>
        <taxon>Pseudotrocha</taxon>
        <taxon>Ploima</taxon>
        <taxon>Brachionidae</taxon>
        <taxon>Brachionus</taxon>
    </lineage>
</organism>
<evidence type="ECO:0000256" key="4">
    <source>
        <dbReference type="ARBA" id="ARBA00022676"/>
    </source>
</evidence>
<protein>
    <recommendedName>
        <fullName evidence="12">Fucosyltransferase</fullName>
        <ecNumber evidence="12">2.4.1.-</ecNumber>
    </recommendedName>
</protein>
<dbReference type="OrthoDB" id="427096at2759"/>
<evidence type="ECO:0000256" key="12">
    <source>
        <dbReference type="RuleBase" id="RU003832"/>
    </source>
</evidence>